<dbReference type="Proteomes" id="UP000525078">
    <property type="component" value="Unassembled WGS sequence"/>
</dbReference>
<organism evidence="2 3">
    <name type="scientific">Cannabis sativa</name>
    <name type="common">Hemp</name>
    <name type="synonym">Marijuana</name>
    <dbReference type="NCBI Taxonomy" id="3483"/>
    <lineage>
        <taxon>Eukaryota</taxon>
        <taxon>Viridiplantae</taxon>
        <taxon>Streptophyta</taxon>
        <taxon>Embryophyta</taxon>
        <taxon>Tracheophyta</taxon>
        <taxon>Spermatophyta</taxon>
        <taxon>Magnoliopsida</taxon>
        <taxon>eudicotyledons</taxon>
        <taxon>Gunneridae</taxon>
        <taxon>Pentapetalae</taxon>
        <taxon>rosids</taxon>
        <taxon>fabids</taxon>
        <taxon>Rosales</taxon>
        <taxon>Cannabaceae</taxon>
        <taxon>Cannabis</taxon>
    </lineage>
</organism>
<keyword evidence="1" id="KW-1133">Transmembrane helix</keyword>
<keyword evidence="1" id="KW-0812">Transmembrane</keyword>
<dbReference type="PANTHER" id="PTHR37763">
    <property type="entry name" value="EXOSOME COMPLEX EXONUCLEASE"/>
    <property type="match status" value="1"/>
</dbReference>
<dbReference type="AlphaFoldDB" id="A0A7J6FRM2"/>
<keyword evidence="1" id="KW-0472">Membrane</keyword>
<accession>A0A7J6FRM2</accession>
<reference evidence="2 3" key="1">
    <citation type="journal article" date="2020" name="bioRxiv">
        <title>Sequence and annotation of 42 cannabis genomes reveals extensive copy number variation in cannabinoid synthesis and pathogen resistance genes.</title>
        <authorList>
            <person name="Mckernan K.J."/>
            <person name="Helbert Y."/>
            <person name="Kane L.T."/>
            <person name="Ebling H."/>
            <person name="Zhang L."/>
            <person name="Liu B."/>
            <person name="Eaton Z."/>
            <person name="Mclaughlin S."/>
            <person name="Kingan S."/>
            <person name="Baybayan P."/>
            <person name="Concepcion G."/>
            <person name="Jordan M."/>
            <person name="Riva A."/>
            <person name="Barbazuk W."/>
            <person name="Harkins T."/>
        </authorList>
    </citation>
    <scope>NUCLEOTIDE SEQUENCE [LARGE SCALE GENOMIC DNA]</scope>
    <source>
        <strain evidence="3">cv. Jamaican Lion 4</strain>
        <tissue evidence="2">Leaf</tissue>
    </source>
</reference>
<evidence type="ECO:0000313" key="3">
    <source>
        <dbReference type="Proteomes" id="UP000525078"/>
    </source>
</evidence>
<name>A0A7J6FRM2_CANSA</name>
<feature type="transmembrane region" description="Helical" evidence="1">
    <location>
        <begin position="21"/>
        <end position="49"/>
    </location>
</feature>
<evidence type="ECO:0000313" key="2">
    <source>
        <dbReference type="EMBL" id="KAF4373315.1"/>
    </source>
</evidence>
<comment type="caution">
    <text evidence="2">The sequence shown here is derived from an EMBL/GenBank/DDBJ whole genome shotgun (WGS) entry which is preliminary data.</text>
</comment>
<dbReference type="PANTHER" id="PTHR37763:SF1">
    <property type="entry name" value="EXOSOME COMPLEX EXONUCLEASE"/>
    <property type="match status" value="1"/>
</dbReference>
<dbReference type="EMBL" id="JAATIP010000100">
    <property type="protein sequence ID" value="KAF4373315.1"/>
    <property type="molecule type" value="Genomic_DNA"/>
</dbReference>
<protein>
    <submittedName>
        <fullName evidence="2">Uncharacterized protein</fullName>
    </submittedName>
</protein>
<gene>
    <name evidence="2" type="ORF">F8388_026146</name>
</gene>
<sequence length="474" mass="54122">MCEEIGKIRSGFYRDWSVIAFLAWFSAGMVTLPRGCALGLAMSIVYGGFSSTMACKHVEKLMCTGAKYIRNRRIEAFHSDAILYHSSKESHEELVHLDWYENAFPEMMKLTRLLKNVDLIDGRLVNIRDDSIIIDDRIERKMYNFKSLVRVYIGSPSVQKTVKANMAAVSVGEGEPFVCFSKPSEREPMIVNSLTKVSNILNISAQQRKLIRATISPQVTHHRILIRTLEEVLNGLKPELDYLNNQCPSKGVHLGQQVVSNCLKFLYNTAFSSDPDSTSWMRLVPAKKVQSSCSQKWEDVLEMFNDLIECLKTEDWLLDHVVKLEAMKEGLSQIKDVLIDKSIGYKEARLQESLVQKKLSKILGYPSKCLFTLLLYYLYGHVRDIEVDLCGGFYSSGNDKFCLCMGRILTSDEERMIWSGVRHLDRALELFKFIWETSGNKGILDLQGHLWCVGVESRMITYKGKMFFIHGISL</sequence>
<evidence type="ECO:0000256" key="1">
    <source>
        <dbReference type="SAM" id="Phobius"/>
    </source>
</evidence>
<proteinExistence type="predicted"/>